<dbReference type="OMA" id="IFPICPH"/>
<reference evidence="3" key="1">
    <citation type="submission" date="2025-08" db="UniProtKB">
        <authorList>
            <consortium name="Ensembl"/>
        </authorList>
    </citation>
    <scope>IDENTIFICATION</scope>
    <source>
        <strain evidence="3">Glennie</strain>
    </source>
</reference>
<evidence type="ECO:0000313" key="3">
    <source>
        <dbReference type="Ensembl" id="ENSOANP00000036037.1"/>
    </source>
</evidence>
<dbReference type="PANTHER" id="PTHR39232">
    <property type="entry name" value="TESTIS-EXPRESSED PROTEIN 50"/>
    <property type="match status" value="1"/>
</dbReference>
<dbReference type="InParanoid" id="A0A6I8N551"/>
<dbReference type="InterPro" id="IPR038833">
    <property type="entry name" value="TEX50"/>
</dbReference>
<keyword evidence="1" id="KW-1133">Transmembrane helix</keyword>
<feature type="signal peptide" evidence="2">
    <location>
        <begin position="1"/>
        <end position="17"/>
    </location>
</feature>
<dbReference type="OrthoDB" id="9602643at2759"/>
<evidence type="ECO:0008006" key="5">
    <source>
        <dbReference type="Google" id="ProtNLM"/>
    </source>
</evidence>
<dbReference type="Proteomes" id="UP000002279">
    <property type="component" value="Unplaced"/>
</dbReference>
<dbReference type="PANTHER" id="PTHR39232:SF1">
    <property type="entry name" value="TESTIS-EXPRESSED PROTEIN 50"/>
    <property type="match status" value="1"/>
</dbReference>
<evidence type="ECO:0000256" key="1">
    <source>
        <dbReference type="SAM" id="Phobius"/>
    </source>
</evidence>
<feature type="chain" id="PRO_5026129896" description="Testis expressed 50" evidence="2">
    <location>
        <begin position="18"/>
        <end position="202"/>
    </location>
</feature>
<evidence type="ECO:0000256" key="2">
    <source>
        <dbReference type="SAM" id="SignalP"/>
    </source>
</evidence>
<protein>
    <recommendedName>
        <fullName evidence="5">Testis expressed 50</fullName>
    </recommendedName>
</protein>
<name>A0A6I8N551_ORNAN</name>
<dbReference type="Ensembl" id="ENSOANT00000050587.1">
    <property type="protein sequence ID" value="ENSOANP00000036037.1"/>
    <property type="gene ID" value="ENSOANG00000046127.1"/>
</dbReference>
<dbReference type="Bgee" id="ENSOANG00000046127">
    <property type="expression patterns" value="Expressed in testis"/>
</dbReference>
<organism evidence="3 4">
    <name type="scientific">Ornithorhynchus anatinus</name>
    <name type="common">Duckbill platypus</name>
    <dbReference type="NCBI Taxonomy" id="9258"/>
    <lineage>
        <taxon>Eukaryota</taxon>
        <taxon>Metazoa</taxon>
        <taxon>Chordata</taxon>
        <taxon>Craniata</taxon>
        <taxon>Vertebrata</taxon>
        <taxon>Euteleostomi</taxon>
        <taxon>Mammalia</taxon>
        <taxon>Monotremata</taxon>
        <taxon>Ornithorhynchidae</taxon>
        <taxon>Ornithorhynchus</taxon>
    </lineage>
</organism>
<gene>
    <name evidence="3" type="primary">LOC103165489</name>
</gene>
<dbReference type="KEGG" id="oaa:103165489"/>
<evidence type="ECO:0000313" key="4">
    <source>
        <dbReference type="Proteomes" id="UP000002279"/>
    </source>
</evidence>
<accession>A0A6I8N551</accession>
<dbReference type="AlphaFoldDB" id="A0A6I8N551"/>
<dbReference type="RefSeq" id="XP_007655362.1">
    <property type="nucleotide sequence ID" value="XM_007657172.3"/>
</dbReference>
<proteinExistence type="predicted"/>
<keyword evidence="4" id="KW-1185">Reference proteome</keyword>
<dbReference type="GeneID" id="103165489"/>
<keyword evidence="1" id="KW-0472">Membrane</keyword>
<sequence>MLPQDLFLAILISSAVSVEEGHCFSDRELWARVGWEILPEEISKLKLPRQPSSYSLPYSLETFCCSFFTFNLFENLLQFLSALLTCLGFIPLALSAYNLWTKWKRPVKKLERNPSSAFVCKKSEGQSIRNTEQILASLVVTTRKLKNFLKQANLQRRMKIYKHSHDGKKPKADANQWAFPIFPICPHTPPPSLDTLPNDKPF</sequence>
<feature type="transmembrane region" description="Helical" evidence="1">
    <location>
        <begin position="76"/>
        <end position="100"/>
    </location>
</feature>
<keyword evidence="1" id="KW-0812">Transmembrane</keyword>
<dbReference type="GeneTree" id="ENSGT00520000059630"/>
<reference evidence="3" key="2">
    <citation type="submission" date="2025-09" db="UniProtKB">
        <authorList>
            <consortium name="Ensembl"/>
        </authorList>
    </citation>
    <scope>IDENTIFICATION</scope>
    <source>
        <strain evidence="3">Glennie</strain>
    </source>
</reference>
<keyword evidence="2" id="KW-0732">Signal</keyword>